<protein>
    <submittedName>
        <fullName evidence="1">Uncharacterized protein</fullName>
    </submittedName>
</protein>
<name>A0ABQ4QHN6_9HYPH</name>
<dbReference type="Proteomes" id="UP001055117">
    <property type="component" value="Unassembled WGS sequence"/>
</dbReference>
<comment type="caution">
    <text evidence="1">The sequence shown here is derived from an EMBL/GenBank/DDBJ whole genome shotgun (WGS) entry which is preliminary data.</text>
</comment>
<organism evidence="1 2">
    <name type="scientific">Methylobacterium cerastii</name>
    <dbReference type="NCBI Taxonomy" id="932741"/>
    <lineage>
        <taxon>Bacteria</taxon>
        <taxon>Pseudomonadati</taxon>
        <taxon>Pseudomonadota</taxon>
        <taxon>Alphaproteobacteria</taxon>
        <taxon>Hyphomicrobiales</taxon>
        <taxon>Methylobacteriaceae</taxon>
        <taxon>Methylobacterium</taxon>
    </lineage>
</organism>
<gene>
    <name evidence="1" type="ORF">AFCDBAGC_2645</name>
</gene>
<evidence type="ECO:0000313" key="2">
    <source>
        <dbReference type="Proteomes" id="UP001055117"/>
    </source>
</evidence>
<reference evidence="1 2" key="1">
    <citation type="journal article" date="2021" name="Front. Microbiol.">
        <title>Comprehensive Comparative Genomics and Phenotyping of Methylobacterium Species.</title>
        <authorList>
            <person name="Alessa O."/>
            <person name="Ogura Y."/>
            <person name="Fujitani Y."/>
            <person name="Takami H."/>
            <person name="Hayashi T."/>
            <person name="Sahin N."/>
            <person name="Tani A."/>
        </authorList>
    </citation>
    <scope>NUCLEOTIDE SEQUENCE [LARGE SCALE GENOMIC DNA]</scope>
    <source>
        <strain evidence="1 2">DSM 23679</strain>
    </source>
</reference>
<sequence>MTTVVANVASPVSVSAIEIDPVATRLPFVTPLSSVTDATVGVPITAASLTPLIVKLTGWVEIPPFLSLTVTS</sequence>
<keyword evidence="2" id="KW-1185">Reference proteome</keyword>
<dbReference type="EMBL" id="BPQG01000037">
    <property type="protein sequence ID" value="GJD44778.1"/>
    <property type="molecule type" value="Genomic_DNA"/>
</dbReference>
<accession>A0ABQ4QHN6</accession>
<evidence type="ECO:0000313" key="1">
    <source>
        <dbReference type="EMBL" id="GJD44778.1"/>
    </source>
</evidence>
<proteinExistence type="predicted"/>